<dbReference type="EMBL" id="CAGS01000063">
    <property type="protein sequence ID" value="CCF82763.1"/>
    <property type="molecule type" value="Genomic_DNA"/>
</dbReference>
<evidence type="ECO:0000313" key="2">
    <source>
        <dbReference type="EMBL" id="CCF82763.1"/>
    </source>
</evidence>
<dbReference type="Proteomes" id="UP000004221">
    <property type="component" value="Unassembled WGS sequence"/>
</dbReference>
<protein>
    <submittedName>
        <fullName evidence="2">Uncharacterized protein</fullName>
    </submittedName>
</protein>
<accession>I4EDK1</accession>
<evidence type="ECO:0000313" key="3">
    <source>
        <dbReference type="Proteomes" id="UP000004221"/>
    </source>
</evidence>
<gene>
    <name evidence="2" type="ORF">NITHO_1550002</name>
</gene>
<sequence>MGEASRTLTGGSGKRRRCLGLIKHINPCTRSVGWLESAESSRKREALIWEMIGAQSLCRGAFVHSRKWFVRSPIRSRSPFTRRNSPPGSSPDVETRATTELKPAELRDRPAQMIRGAVRAAGRASRHMLIVGSLKRAGNRAPAADGDR</sequence>
<evidence type="ECO:0000256" key="1">
    <source>
        <dbReference type="SAM" id="MobiDB-lite"/>
    </source>
</evidence>
<comment type="caution">
    <text evidence="2">The sequence shown here is derived from an EMBL/GenBank/DDBJ whole genome shotgun (WGS) entry which is preliminary data.</text>
</comment>
<name>I4EDK1_9BACT</name>
<reference evidence="2 3" key="1">
    <citation type="journal article" date="2012" name="ISME J.">
        <title>Nitrification expanded: discovery, physiology and genomics of a nitrite-oxidizing bacterium from the phylum Chloroflexi.</title>
        <authorList>
            <person name="Sorokin D.Y."/>
            <person name="Lucker S."/>
            <person name="Vejmelkova D."/>
            <person name="Kostrikina N.A."/>
            <person name="Kleerebezem R."/>
            <person name="Rijpstra W.I."/>
            <person name="Damste J.S."/>
            <person name="Le Paslier D."/>
            <person name="Muyzer G."/>
            <person name="Wagner M."/>
            <person name="van Loosdrecht M.C."/>
            <person name="Daims H."/>
        </authorList>
    </citation>
    <scope>NUCLEOTIDE SEQUENCE [LARGE SCALE GENOMIC DNA]</scope>
    <source>
        <strain evidence="3">none</strain>
    </source>
</reference>
<feature type="compositionally biased region" description="Polar residues" evidence="1">
    <location>
        <begin position="78"/>
        <end position="87"/>
    </location>
</feature>
<dbReference type="AlphaFoldDB" id="I4EDK1"/>
<proteinExistence type="predicted"/>
<organism evidence="2 3">
    <name type="scientific">Nitrolancea hollandica Lb</name>
    <dbReference type="NCBI Taxonomy" id="1129897"/>
    <lineage>
        <taxon>Bacteria</taxon>
        <taxon>Pseudomonadati</taxon>
        <taxon>Thermomicrobiota</taxon>
        <taxon>Thermomicrobia</taxon>
        <taxon>Sphaerobacterales</taxon>
        <taxon>Sphaerobacterineae</taxon>
        <taxon>Sphaerobacteraceae</taxon>
        <taxon>Nitrolancea</taxon>
    </lineage>
</organism>
<keyword evidence="3" id="KW-1185">Reference proteome</keyword>
<feature type="region of interest" description="Disordered" evidence="1">
    <location>
        <begin position="74"/>
        <end position="98"/>
    </location>
</feature>